<evidence type="ECO:0000313" key="14">
    <source>
        <dbReference type="EMBL" id="MDQ2104059.1"/>
    </source>
</evidence>
<evidence type="ECO:0000256" key="8">
    <source>
        <dbReference type="ARBA" id="ARBA00023300"/>
    </source>
</evidence>
<dbReference type="NCBIfam" id="NF000584">
    <property type="entry name" value="PRK00009.1"/>
    <property type="match status" value="1"/>
</dbReference>
<evidence type="ECO:0000256" key="1">
    <source>
        <dbReference type="ARBA" id="ARBA00001946"/>
    </source>
</evidence>
<dbReference type="PROSITE" id="PS00393">
    <property type="entry name" value="PEPCASE_2"/>
    <property type="match status" value="1"/>
</dbReference>
<comment type="function">
    <text evidence="2 10">Forms oxaloacetate, a four-carbon dicarboxylic acid source for the tricarboxylic acid cycle.</text>
</comment>
<dbReference type="InterPro" id="IPR022805">
    <property type="entry name" value="PEP_COase_bac/pln-type"/>
</dbReference>
<dbReference type="InterPro" id="IPR021135">
    <property type="entry name" value="PEP_COase"/>
</dbReference>
<keyword evidence="8 10" id="KW-0120">Carbon dioxide fixation</keyword>
<proteinExistence type="inferred from homology"/>
<dbReference type="InterPro" id="IPR033129">
    <property type="entry name" value="PEPCASE_His_AS"/>
</dbReference>
<feature type="compositionally biased region" description="Basic and acidic residues" evidence="13">
    <location>
        <begin position="17"/>
        <end position="29"/>
    </location>
</feature>
<reference evidence="14 15" key="1">
    <citation type="submission" date="2023-06" db="EMBL/GenBank/DDBJ databases">
        <title>Azospirillum isscasensis sp.nov, a bacterium isolated from rhizosphere soil of rice.</title>
        <authorList>
            <person name="Wang H."/>
        </authorList>
    </citation>
    <scope>NUCLEOTIDE SEQUENCE [LARGE SCALE GENOMIC DNA]</scope>
    <source>
        <strain evidence="14 15">C340-1</strain>
    </source>
</reference>
<accession>A0ABU0WKD6</accession>
<dbReference type="RefSeq" id="WP_306707527.1">
    <property type="nucleotide sequence ID" value="NZ_JAUJFI010000070.1"/>
</dbReference>
<evidence type="ECO:0000256" key="4">
    <source>
        <dbReference type="ARBA" id="ARBA00012305"/>
    </source>
</evidence>
<dbReference type="SUPFAM" id="SSF51621">
    <property type="entry name" value="Phosphoenolpyruvate/pyruvate domain"/>
    <property type="match status" value="1"/>
</dbReference>
<evidence type="ECO:0000256" key="11">
    <source>
        <dbReference type="PROSITE-ProRule" id="PRU10111"/>
    </source>
</evidence>
<dbReference type="PROSITE" id="PS00781">
    <property type="entry name" value="PEPCASE_1"/>
    <property type="match status" value="1"/>
</dbReference>
<dbReference type="InterPro" id="IPR018129">
    <property type="entry name" value="PEP_COase_Lys_AS"/>
</dbReference>
<evidence type="ECO:0000256" key="10">
    <source>
        <dbReference type="HAMAP-Rule" id="MF_00595"/>
    </source>
</evidence>
<comment type="cofactor">
    <cofactor evidence="1 10">
        <name>Mg(2+)</name>
        <dbReference type="ChEBI" id="CHEBI:18420"/>
    </cofactor>
</comment>
<protein>
    <recommendedName>
        <fullName evidence="5 10">Phosphoenolpyruvate carboxylase</fullName>
        <shortName evidence="10">PEPC</shortName>
        <shortName evidence="10">PEPCase</shortName>
        <ecNumber evidence="4 10">4.1.1.31</ecNumber>
    </recommendedName>
</protein>
<keyword evidence="7 10" id="KW-0456">Lyase</keyword>
<dbReference type="EMBL" id="JAUJFI010000070">
    <property type="protein sequence ID" value="MDQ2104059.1"/>
    <property type="molecule type" value="Genomic_DNA"/>
</dbReference>
<dbReference type="PRINTS" id="PR00150">
    <property type="entry name" value="PEPCARBXLASE"/>
</dbReference>
<evidence type="ECO:0000256" key="6">
    <source>
        <dbReference type="ARBA" id="ARBA00022842"/>
    </source>
</evidence>
<dbReference type="GO" id="GO:0008964">
    <property type="term" value="F:phosphoenolpyruvate carboxylase activity"/>
    <property type="evidence" value="ECO:0007669"/>
    <property type="project" value="UniProtKB-EC"/>
</dbReference>
<dbReference type="InterPro" id="IPR015813">
    <property type="entry name" value="Pyrv/PenolPyrv_kinase-like_dom"/>
</dbReference>
<comment type="catalytic activity">
    <reaction evidence="9 10">
        <text>oxaloacetate + phosphate = phosphoenolpyruvate + hydrogencarbonate</text>
        <dbReference type="Rhea" id="RHEA:28370"/>
        <dbReference type="ChEBI" id="CHEBI:16452"/>
        <dbReference type="ChEBI" id="CHEBI:17544"/>
        <dbReference type="ChEBI" id="CHEBI:43474"/>
        <dbReference type="ChEBI" id="CHEBI:58702"/>
        <dbReference type="EC" id="4.1.1.31"/>
    </reaction>
</comment>
<comment type="similarity">
    <text evidence="3 10">Belongs to the PEPCase type 1 family.</text>
</comment>
<keyword evidence="6 10" id="KW-0460">Magnesium</keyword>
<keyword evidence="15" id="KW-1185">Reference proteome</keyword>
<comment type="subunit">
    <text evidence="10">Homotetramer.</text>
</comment>
<name>A0ABU0WKD6_9PROT</name>
<dbReference type="Proteomes" id="UP001227317">
    <property type="component" value="Unassembled WGS sequence"/>
</dbReference>
<dbReference type="Pfam" id="PF00311">
    <property type="entry name" value="PEPcase"/>
    <property type="match status" value="1"/>
</dbReference>
<organism evidence="14 15">
    <name type="scientific">Azospirillum isscasi</name>
    <dbReference type="NCBI Taxonomy" id="3053926"/>
    <lineage>
        <taxon>Bacteria</taxon>
        <taxon>Pseudomonadati</taxon>
        <taxon>Pseudomonadota</taxon>
        <taxon>Alphaproteobacteria</taxon>
        <taxon>Rhodospirillales</taxon>
        <taxon>Azospirillaceae</taxon>
        <taxon>Azospirillum</taxon>
    </lineage>
</organism>
<evidence type="ECO:0000256" key="2">
    <source>
        <dbReference type="ARBA" id="ARBA00003670"/>
    </source>
</evidence>
<sequence length="943" mass="104635">MTTDAALRPTAPVTEADTPHTDTATDDKDFPLREDIRLLGRLLGDTVREQEGDGVYGVIESVRQASVRFNRDDDASARREMAEILNGLPRDTMMSVVRAFSYFLHLANIAEDQHHIRRTRDHAIAGSPPREGTLPYALDRLEAAGVAADRLAGVLDIAQVSPVLTAHPTEVQRKSILALEHKVAALLDTRDRSRLTPEEAEANMDALQEAILTLWRTRMLRPQRLAVIDEVKNGISYYTDTFFAELPKLSCRFEDLLAKRFPDRDWSLPAFFRIGSWIGGDRDGNPFVTAPILREAMRLQSAAALDHYLTEIHELGGELPLSELLLGTSPELEELAKRSPDHSPHRADEPFRRALTGIYARLAATSRTLDQHEALRNAVGKSDPYATSAELLADLEILAASLKAHGAGRLAAGRLRRLIIAVKTFGFHLAPIDLRQNSDVHQRTVAELLAVAGRCADYAALPEDERIALLAEEIQSPRPLYSPYHAYSEETAGELAIFFTTRQLRETYGAAALPNSIISKTDGASDLLEVALLLKEAGLLRPAAGAADRAPALGLNIVPLFETIEDLRQAPATMERLFTLPAYRALVTSRGDEQEVMLGYSDSNKDGGFLTSGWELYKAEIELAKLFDRHGVRMRLFHGRGGSVGRGGGPSYQAILAQPHGAVSGQIRITEQGEVIASKYGRPEVGQRNLEVLTAATLEATLLDLENHVEPAESFYAAMERLSELAFGAYRGLVYETPGFTQYFRTATPISEIATLNIGSRPASRTKSDRIEDLRAIPWVFSWAQCRLMLPGWYGFGSAVEAWLQEEPEGMALLQRMNRAWPFFKSLLSNMDMVLAKSDLAIASRYAELVEDAELRERIFGRICEEWQRTRRQLLAITGHDDLLGENPLLARSIRNRFPYMDPLNHVQVELLRRHRAGSSDERVRRGILMSINGVAAGLRNSG</sequence>
<evidence type="ECO:0000256" key="13">
    <source>
        <dbReference type="SAM" id="MobiDB-lite"/>
    </source>
</evidence>
<evidence type="ECO:0000256" key="5">
    <source>
        <dbReference type="ARBA" id="ARBA00022419"/>
    </source>
</evidence>
<dbReference type="PANTHER" id="PTHR30523">
    <property type="entry name" value="PHOSPHOENOLPYRUVATE CARBOXYLASE"/>
    <property type="match status" value="1"/>
</dbReference>
<feature type="active site" evidence="10 12">
    <location>
        <position position="605"/>
    </location>
</feature>
<dbReference type="PANTHER" id="PTHR30523:SF6">
    <property type="entry name" value="PHOSPHOENOLPYRUVATE CARBOXYLASE"/>
    <property type="match status" value="1"/>
</dbReference>
<dbReference type="HAMAP" id="MF_00595">
    <property type="entry name" value="PEPcase_type1"/>
    <property type="match status" value="1"/>
</dbReference>
<dbReference type="EC" id="4.1.1.31" evidence="4 10"/>
<evidence type="ECO:0000256" key="7">
    <source>
        <dbReference type="ARBA" id="ARBA00023239"/>
    </source>
</evidence>
<evidence type="ECO:0000256" key="9">
    <source>
        <dbReference type="ARBA" id="ARBA00048995"/>
    </source>
</evidence>
<dbReference type="Gene3D" id="1.20.1440.90">
    <property type="entry name" value="Phosphoenolpyruvate/pyruvate domain"/>
    <property type="match status" value="1"/>
</dbReference>
<evidence type="ECO:0000313" key="15">
    <source>
        <dbReference type="Proteomes" id="UP001227317"/>
    </source>
</evidence>
<feature type="active site" evidence="10 11">
    <location>
        <position position="167"/>
    </location>
</feature>
<evidence type="ECO:0000256" key="3">
    <source>
        <dbReference type="ARBA" id="ARBA00008346"/>
    </source>
</evidence>
<evidence type="ECO:0000256" key="12">
    <source>
        <dbReference type="PROSITE-ProRule" id="PRU10112"/>
    </source>
</evidence>
<feature type="region of interest" description="Disordered" evidence="13">
    <location>
        <begin position="1"/>
        <end position="29"/>
    </location>
</feature>
<gene>
    <name evidence="10 14" type="primary">ppc</name>
    <name evidence="14" type="ORF">QSG27_15265</name>
</gene>
<comment type="caution">
    <text evidence="14">The sequence shown here is derived from an EMBL/GenBank/DDBJ whole genome shotgun (WGS) entry which is preliminary data.</text>
</comment>